<dbReference type="GO" id="GO:0008270">
    <property type="term" value="F:zinc ion binding"/>
    <property type="evidence" value="ECO:0007669"/>
    <property type="project" value="UniProtKB-KW"/>
</dbReference>
<evidence type="ECO:0000256" key="4">
    <source>
        <dbReference type="ARBA" id="ARBA00022771"/>
    </source>
</evidence>
<sequence>MKLKCHICGIDFLWPLSLQRHLAVHTGAKPHKCSVCQRGFNQPSHLKSHMRLHTGERPYKCQHCDKCFNHNVSLKSHIQRYHTSSSGREQSKSKINKAVNDKEKDGSLLLVVVVDVVDVRVLMNSNIHPTTSRLGG</sequence>
<reference evidence="11" key="1">
    <citation type="submission" date="2023-09" db="UniProtKB">
        <authorList>
            <consortium name="Ensembl"/>
        </authorList>
    </citation>
    <scope>IDENTIFICATION</scope>
</reference>
<organism evidence="11">
    <name type="scientific">Stegastes partitus</name>
    <name type="common">bicolor damselfish</name>
    <dbReference type="NCBI Taxonomy" id="144197"/>
    <lineage>
        <taxon>Eukaryota</taxon>
        <taxon>Metazoa</taxon>
        <taxon>Chordata</taxon>
        <taxon>Craniata</taxon>
        <taxon>Vertebrata</taxon>
        <taxon>Euteleostomi</taxon>
        <taxon>Actinopterygii</taxon>
        <taxon>Neopterygii</taxon>
        <taxon>Teleostei</taxon>
        <taxon>Neoteleostei</taxon>
        <taxon>Acanthomorphata</taxon>
        <taxon>Ovalentaria</taxon>
        <taxon>Pomacentridae</taxon>
        <taxon>Stegastes</taxon>
    </lineage>
</organism>
<protein>
    <recommendedName>
        <fullName evidence="10">C2H2-type domain-containing protein</fullName>
    </recommendedName>
</protein>
<keyword evidence="7" id="KW-0804">Transcription</keyword>
<dbReference type="GO" id="GO:0043565">
    <property type="term" value="F:sequence-specific DNA binding"/>
    <property type="evidence" value="ECO:0007669"/>
    <property type="project" value="UniProtKB-ARBA"/>
</dbReference>
<dbReference type="Gene3D" id="3.30.160.60">
    <property type="entry name" value="Classic Zinc Finger"/>
    <property type="match status" value="3"/>
</dbReference>
<dbReference type="GO" id="GO:0045893">
    <property type="term" value="P:positive regulation of DNA-templated transcription"/>
    <property type="evidence" value="ECO:0007669"/>
    <property type="project" value="UniProtKB-ARBA"/>
</dbReference>
<evidence type="ECO:0000313" key="11">
    <source>
        <dbReference type="Ensembl" id="ENSSPAP00000012375.1"/>
    </source>
</evidence>
<feature type="domain" description="C2H2-type" evidence="10">
    <location>
        <begin position="31"/>
        <end position="58"/>
    </location>
</feature>
<dbReference type="GO" id="GO:0005694">
    <property type="term" value="C:chromosome"/>
    <property type="evidence" value="ECO:0007669"/>
    <property type="project" value="UniProtKB-ARBA"/>
</dbReference>
<keyword evidence="3" id="KW-0677">Repeat</keyword>
<evidence type="ECO:0000256" key="5">
    <source>
        <dbReference type="ARBA" id="ARBA00022833"/>
    </source>
</evidence>
<dbReference type="SMART" id="SM00355">
    <property type="entry name" value="ZnF_C2H2"/>
    <property type="match status" value="3"/>
</dbReference>
<dbReference type="PANTHER" id="PTHR24394">
    <property type="entry name" value="ZINC FINGER PROTEIN"/>
    <property type="match status" value="1"/>
</dbReference>
<dbReference type="AlphaFoldDB" id="A0A3B4ZVR1"/>
<evidence type="ECO:0000259" key="10">
    <source>
        <dbReference type="PROSITE" id="PS50157"/>
    </source>
</evidence>
<keyword evidence="5" id="KW-0862">Zinc</keyword>
<dbReference type="Pfam" id="PF00096">
    <property type="entry name" value="zf-C2H2"/>
    <property type="match status" value="2"/>
</dbReference>
<dbReference type="FunFam" id="3.30.160.60:FF:000624">
    <property type="entry name" value="zinc finger protein 697"/>
    <property type="match status" value="1"/>
</dbReference>
<proteinExistence type="predicted"/>
<dbReference type="InterPro" id="IPR036236">
    <property type="entry name" value="Znf_C2H2_sf"/>
</dbReference>
<name>A0A3B4ZVR1_9TELE</name>
<evidence type="ECO:0000256" key="2">
    <source>
        <dbReference type="ARBA" id="ARBA00022723"/>
    </source>
</evidence>
<keyword evidence="6" id="KW-0805">Transcription regulation</keyword>
<dbReference type="FunFam" id="3.30.160.60:FF:001732">
    <property type="entry name" value="Zgc:162936"/>
    <property type="match status" value="1"/>
</dbReference>
<evidence type="ECO:0000256" key="9">
    <source>
        <dbReference type="PROSITE-ProRule" id="PRU00042"/>
    </source>
</evidence>
<evidence type="ECO:0000256" key="1">
    <source>
        <dbReference type="ARBA" id="ARBA00004123"/>
    </source>
</evidence>
<evidence type="ECO:0000256" key="3">
    <source>
        <dbReference type="ARBA" id="ARBA00022737"/>
    </source>
</evidence>
<feature type="domain" description="C2H2-type" evidence="10">
    <location>
        <begin position="3"/>
        <end position="30"/>
    </location>
</feature>
<keyword evidence="8" id="KW-0539">Nucleus</keyword>
<accession>A0A3B4ZVR1</accession>
<dbReference type="GO" id="GO:0000981">
    <property type="term" value="F:DNA-binding transcription factor activity, RNA polymerase II-specific"/>
    <property type="evidence" value="ECO:0007669"/>
    <property type="project" value="TreeGrafter"/>
</dbReference>
<dbReference type="PANTHER" id="PTHR24394:SF48">
    <property type="entry name" value="ZINC FINGER PROTEIN 771"/>
    <property type="match status" value="1"/>
</dbReference>
<dbReference type="STRING" id="144197.ENSSPAP00000012375"/>
<evidence type="ECO:0000256" key="8">
    <source>
        <dbReference type="ARBA" id="ARBA00023242"/>
    </source>
</evidence>
<dbReference type="PROSITE" id="PS00028">
    <property type="entry name" value="ZINC_FINGER_C2H2_1"/>
    <property type="match status" value="3"/>
</dbReference>
<keyword evidence="4 9" id="KW-0863">Zinc-finger</keyword>
<evidence type="ECO:0000256" key="6">
    <source>
        <dbReference type="ARBA" id="ARBA00023015"/>
    </source>
</evidence>
<evidence type="ECO:0000256" key="7">
    <source>
        <dbReference type="ARBA" id="ARBA00023163"/>
    </source>
</evidence>
<dbReference type="GeneTree" id="ENSGT01150000286959"/>
<dbReference type="InterPro" id="IPR013087">
    <property type="entry name" value="Znf_C2H2_type"/>
</dbReference>
<comment type="subcellular location">
    <subcellularLocation>
        <location evidence="1">Nucleus</location>
    </subcellularLocation>
</comment>
<dbReference type="Ensembl" id="ENSSPAT00000012588.1">
    <property type="protein sequence ID" value="ENSSPAP00000012375.1"/>
    <property type="gene ID" value="ENSSPAG00000009396.1"/>
</dbReference>
<dbReference type="SUPFAM" id="SSF57667">
    <property type="entry name" value="beta-beta-alpha zinc fingers"/>
    <property type="match status" value="2"/>
</dbReference>
<keyword evidence="2" id="KW-0479">Metal-binding</keyword>
<dbReference type="GO" id="GO:0005634">
    <property type="term" value="C:nucleus"/>
    <property type="evidence" value="ECO:0007669"/>
    <property type="project" value="UniProtKB-SubCell"/>
</dbReference>
<feature type="domain" description="C2H2-type" evidence="10">
    <location>
        <begin position="59"/>
        <end position="87"/>
    </location>
</feature>
<dbReference type="PROSITE" id="PS50157">
    <property type="entry name" value="ZINC_FINGER_C2H2_2"/>
    <property type="match status" value="3"/>
</dbReference>